<dbReference type="InterPro" id="IPR003018">
    <property type="entry name" value="GAF"/>
</dbReference>
<dbReference type="InterPro" id="IPR029016">
    <property type="entry name" value="GAF-like_dom_sf"/>
</dbReference>
<dbReference type="AlphaFoldDB" id="A0A9W8YFD6"/>
<dbReference type="SMART" id="SM00065">
    <property type="entry name" value="GAF"/>
    <property type="match status" value="1"/>
</dbReference>
<dbReference type="OrthoDB" id="303614at2759"/>
<comment type="caution">
    <text evidence="3">The sequence shown here is derived from an EMBL/GenBank/DDBJ whole genome shotgun (WGS) entry which is preliminary data.</text>
</comment>
<feature type="region of interest" description="Disordered" evidence="1">
    <location>
        <begin position="297"/>
        <end position="322"/>
    </location>
</feature>
<evidence type="ECO:0000259" key="2">
    <source>
        <dbReference type="SMART" id="SM00065"/>
    </source>
</evidence>
<name>A0A9W8YFD6_9PLEO</name>
<protein>
    <recommendedName>
        <fullName evidence="2">GAF domain-containing protein</fullName>
    </recommendedName>
</protein>
<dbReference type="Gene3D" id="3.30.450.40">
    <property type="match status" value="1"/>
</dbReference>
<organism evidence="3 4">
    <name type="scientific">Neocucurbitaria cava</name>
    <dbReference type="NCBI Taxonomy" id="798079"/>
    <lineage>
        <taxon>Eukaryota</taxon>
        <taxon>Fungi</taxon>
        <taxon>Dikarya</taxon>
        <taxon>Ascomycota</taxon>
        <taxon>Pezizomycotina</taxon>
        <taxon>Dothideomycetes</taxon>
        <taxon>Pleosporomycetidae</taxon>
        <taxon>Pleosporales</taxon>
        <taxon>Pleosporineae</taxon>
        <taxon>Cucurbitariaceae</taxon>
        <taxon>Neocucurbitaria</taxon>
    </lineage>
</organism>
<feature type="compositionally biased region" description="Polar residues" evidence="1">
    <location>
        <begin position="263"/>
        <end position="281"/>
    </location>
</feature>
<feature type="region of interest" description="Disordered" evidence="1">
    <location>
        <begin position="239"/>
        <end position="285"/>
    </location>
</feature>
<dbReference type="PANTHER" id="PTHR43102:SF2">
    <property type="entry name" value="GAF DOMAIN-CONTAINING PROTEIN"/>
    <property type="match status" value="1"/>
</dbReference>
<dbReference type="PANTHER" id="PTHR43102">
    <property type="entry name" value="SLR1143 PROTEIN"/>
    <property type="match status" value="1"/>
</dbReference>
<keyword evidence="4" id="KW-1185">Reference proteome</keyword>
<evidence type="ECO:0000313" key="3">
    <source>
        <dbReference type="EMBL" id="KAJ4373932.1"/>
    </source>
</evidence>
<accession>A0A9W8YFD6</accession>
<reference evidence="3" key="1">
    <citation type="submission" date="2022-10" db="EMBL/GenBank/DDBJ databases">
        <title>Tapping the CABI collections for fungal endophytes: first genome assemblies for Collariella, Neodidymelliopsis, Ascochyta clinopodiicola, Didymella pomorum, Didymosphaeria variabile, Neocosmospora piperis and Neocucurbitaria cava.</title>
        <authorList>
            <person name="Hill R."/>
        </authorList>
    </citation>
    <scope>NUCLEOTIDE SEQUENCE</scope>
    <source>
        <strain evidence="3">IMI 356814</strain>
    </source>
</reference>
<dbReference type="SUPFAM" id="SSF55781">
    <property type="entry name" value="GAF domain-like"/>
    <property type="match status" value="1"/>
</dbReference>
<dbReference type="Pfam" id="PF01590">
    <property type="entry name" value="GAF"/>
    <property type="match status" value="1"/>
</dbReference>
<dbReference type="EMBL" id="JAPEUY010000004">
    <property type="protein sequence ID" value="KAJ4373932.1"/>
    <property type="molecule type" value="Genomic_DNA"/>
</dbReference>
<proteinExistence type="predicted"/>
<feature type="domain" description="GAF" evidence="2">
    <location>
        <begin position="57"/>
        <end position="225"/>
    </location>
</feature>
<evidence type="ECO:0000313" key="4">
    <source>
        <dbReference type="Proteomes" id="UP001140560"/>
    </source>
</evidence>
<evidence type="ECO:0000256" key="1">
    <source>
        <dbReference type="SAM" id="MobiDB-lite"/>
    </source>
</evidence>
<sequence length="468" mass="52386">MEDPLPPLDTPKPAVDWRRERDVFNLYAAFQDIPRIDNLGFSPDTHSFPADYVPRPASDASLAAFAQLAAMRLQAQRSMISLLDGQFQYILAEATPKTSLRFDSPLHKNLDILLGNVRIPRNWGLCERVLDPLALAEGDPGIIIIKDLSQSREHQNRSYVKDGPQFRFYAGVPIRSPNNTIVGSMCIFDGPERDGMLPDDIMYLQDLAATVMDYLATYTLRDQRRRGAERLHGLLSFAEGDSKSVPSQEHDRPPGLSSHESDSVTTSTWDTASTRDTVNTEDNPKNEGILMAEELEQDAPVQPDMNQPRKTSDPPKRRTSDLQDLILPNTARKLFARAAEIMRRSNDMDGVVFLDASVAATGFHGGGKTPTRTSGKQCRILGFATHDRSSLKGDSMPRNMIPDETDFTWLLKKYPHGYSLDCDDGQAQSWTGDGVPLIEPISPVEPWIKLFEWTNQSKNLPAIMRNMF</sequence>
<dbReference type="Proteomes" id="UP001140560">
    <property type="component" value="Unassembled WGS sequence"/>
</dbReference>
<feature type="compositionally biased region" description="Basic and acidic residues" evidence="1">
    <location>
        <begin position="310"/>
        <end position="321"/>
    </location>
</feature>
<gene>
    <name evidence="3" type="ORF">N0V83_002671</name>
</gene>